<dbReference type="Proteomes" id="UP000078070">
    <property type="component" value="Chromosome"/>
</dbReference>
<evidence type="ECO:0000313" key="2">
    <source>
        <dbReference type="EMBL" id="ANG64653.1"/>
    </source>
</evidence>
<dbReference type="InterPro" id="IPR018551">
    <property type="entry name" value="DUF2007"/>
</dbReference>
<protein>
    <submittedName>
        <fullName evidence="2">Phosphoenolpyruvate synthase</fullName>
    </submittedName>
</protein>
<feature type="domain" description="DUF2007" evidence="1">
    <location>
        <begin position="11"/>
        <end position="66"/>
    </location>
</feature>
<dbReference type="KEGG" id="mars:A8C75_20685"/>
<dbReference type="Gene3D" id="3.30.70.790">
    <property type="entry name" value="UreE, C-terminal domain"/>
    <property type="match status" value="1"/>
</dbReference>
<name>A0A1A9F4L6_9GAMM</name>
<dbReference type="InterPro" id="IPR011322">
    <property type="entry name" value="N-reg_PII-like_a/b"/>
</dbReference>
<dbReference type="STRING" id="1821621.A8C75_20685"/>
<gene>
    <name evidence="2" type="ORF">A8C75_20685</name>
</gene>
<keyword evidence="2" id="KW-0670">Pyruvate</keyword>
<dbReference type="AlphaFoldDB" id="A0A1A9F4L6"/>
<organism evidence="2 3">
    <name type="scientific">Marinobacterium aestuarii</name>
    <dbReference type="NCBI Taxonomy" id="1821621"/>
    <lineage>
        <taxon>Bacteria</taxon>
        <taxon>Pseudomonadati</taxon>
        <taxon>Pseudomonadota</taxon>
        <taxon>Gammaproteobacteria</taxon>
        <taxon>Oceanospirillales</taxon>
        <taxon>Oceanospirillaceae</taxon>
        <taxon>Marinobacterium</taxon>
    </lineage>
</organism>
<accession>A0A1A9F4L6</accession>
<reference evidence="2 3" key="2">
    <citation type="journal article" date="2018" name="Int. J. Syst. Evol. Microbiol.">
        <title>Marinobacterium aestuarii sp. nov., a benzene-degrading marine bacterium isolated from estuary sediment.</title>
        <authorList>
            <person name="Bae S.S."/>
            <person name="Jung J."/>
            <person name="Chung D."/>
            <person name="Baek K."/>
        </authorList>
    </citation>
    <scope>NUCLEOTIDE SEQUENCE [LARGE SCALE GENOMIC DNA]</scope>
    <source>
        <strain evidence="2 3">ST58-10</strain>
    </source>
</reference>
<dbReference type="Pfam" id="PF09413">
    <property type="entry name" value="DUF2007"/>
    <property type="match status" value="1"/>
</dbReference>
<dbReference type="SUPFAM" id="SSF54913">
    <property type="entry name" value="GlnB-like"/>
    <property type="match status" value="1"/>
</dbReference>
<reference evidence="3" key="1">
    <citation type="submission" date="2016-05" db="EMBL/GenBank/DDBJ databases">
        <authorList>
            <person name="Baek K."/>
            <person name="Yang S.-J."/>
        </authorList>
    </citation>
    <scope>NUCLEOTIDE SEQUENCE [LARGE SCALE GENOMIC DNA]</scope>
    <source>
        <strain evidence="3">ST58-10</strain>
    </source>
</reference>
<dbReference type="EMBL" id="CP015839">
    <property type="protein sequence ID" value="ANG64653.1"/>
    <property type="molecule type" value="Genomic_DNA"/>
</dbReference>
<evidence type="ECO:0000313" key="3">
    <source>
        <dbReference type="Proteomes" id="UP000078070"/>
    </source>
</evidence>
<proteinExistence type="predicted"/>
<evidence type="ECO:0000259" key="1">
    <source>
        <dbReference type="Pfam" id="PF09413"/>
    </source>
</evidence>
<dbReference type="RefSeq" id="WP_067386251.1">
    <property type="nucleotide sequence ID" value="NZ_CP015839.1"/>
</dbReference>
<dbReference type="OrthoDB" id="8480302at2"/>
<keyword evidence="3" id="KW-1185">Reference proteome</keyword>
<sequence length="133" mass="14858">MLLTVAHFDFPYQAQIARSQLEAEGIDAWVADEFTIGMQWLYSNALGGVRLQVDAQQLQRAQDILALDRSQDVEEQEGSEPLICPCCGSSNTRYQPVGRRLAFLVFLGLDFPLFPVRNAVHCSDCGSTSRFDD</sequence>